<proteinExistence type="predicted"/>
<organism evidence="1">
    <name type="scientific">viral metagenome</name>
    <dbReference type="NCBI Taxonomy" id="1070528"/>
    <lineage>
        <taxon>unclassified sequences</taxon>
        <taxon>metagenomes</taxon>
        <taxon>organismal metagenomes</taxon>
    </lineage>
</organism>
<accession>A0A6C0IMS2</accession>
<protein>
    <submittedName>
        <fullName evidence="1">Uncharacterized protein</fullName>
    </submittedName>
</protein>
<evidence type="ECO:0000313" key="1">
    <source>
        <dbReference type="EMBL" id="QHT94521.1"/>
    </source>
</evidence>
<sequence length="106" mass="12041">MSESSADNKTNETGYRLPTQTTLYHAAKIAVVEDKPIMMDYWTHSIDKTVSIGVKDNNEKLLVKSDEEYTSPVTKIFKIGEEYIIQTENSIYLVDIKIPTKRISPA</sequence>
<name>A0A6C0IMS2_9ZZZZ</name>
<dbReference type="EMBL" id="MN740224">
    <property type="protein sequence ID" value="QHT94521.1"/>
    <property type="molecule type" value="Genomic_DNA"/>
</dbReference>
<reference evidence="1" key="1">
    <citation type="journal article" date="2020" name="Nature">
        <title>Giant virus diversity and host interactions through global metagenomics.</title>
        <authorList>
            <person name="Schulz F."/>
            <person name="Roux S."/>
            <person name="Paez-Espino D."/>
            <person name="Jungbluth S."/>
            <person name="Walsh D.A."/>
            <person name="Denef V.J."/>
            <person name="McMahon K.D."/>
            <person name="Konstantinidis K.T."/>
            <person name="Eloe-Fadrosh E.A."/>
            <person name="Kyrpides N.C."/>
            <person name="Woyke T."/>
        </authorList>
    </citation>
    <scope>NUCLEOTIDE SEQUENCE</scope>
    <source>
        <strain evidence="1">GVMAG-M-3300024258-28</strain>
    </source>
</reference>
<dbReference type="AlphaFoldDB" id="A0A6C0IMS2"/>